<protein>
    <recommendedName>
        <fullName evidence="4">Glycosyltransferase RgtA/B/C/D-like domain-containing protein</fullName>
    </recommendedName>
</protein>
<dbReference type="AlphaFoldDB" id="G7QC09"/>
<evidence type="ECO:0008006" key="4">
    <source>
        <dbReference type="Google" id="ProtNLM"/>
    </source>
</evidence>
<accession>G7QC09</accession>
<dbReference type="HOGENOM" id="CLU_693944_0_0_7"/>
<gene>
    <name evidence="2" type="ORF">DFW101_0027</name>
</gene>
<feature type="transmembrane region" description="Helical" evidence="1">
    <location>
        <begin position="159"/>
        <end position="183"/>
    </location>
</feature>
<name>G7QC09_9BACT</name>
<feature type="transmembrane region" description="Helical" evidence="1">
    <location>
        <begin position="98"/>
        <end position="118"/>
    </location>
</feature>
<dbReference type="eggNOG" id="ENOG50348Q2">
    <property type="taxonomic scope" value="Bacteria"/>
</dbReference>
<feature type="transmembrane region" description="Helical" evidence="1">
    <location>
        <begin position="189"/>
        <end position="209"/>
    </location>
</feature>
<organism evidence="2 3">
    <name type="scientific">Solidesulfovibrio carbinoliphilus subsp. oakridgensis</name>
    <dbReference type="NCBI Taxonomy" id="694327"/>
    <lineage>
        <taxon>Bacteria</taxon>
        <taxon>Pseudomonadati</taxon>
        <taxon>Thermodesulfobacteriota</taxon>
        <taxon>Desulfovibrionia</taxon>
        <taxon>Desulfovibrionales</taxon>
        <taxon>Desulfovibrionaceae</taxon>
        <taxon>Solidesulfovibrio</taxon>
    </lineage>
</organism>
<keyword evidence="3" id="KW-1185">Reference proteome</keyword>
<keyword evidence="1" id="KW-0472">Membrane</keyword>
<feature type="transmembrane region" description="Helical" evidence="1">
    <location>
        <begin position="67"/>
        <end position="86"/>
    </location>
</feature>
<evidence type="ECO:0000256" key="1">
    <source>
        <dbReference type="SAM" id="Phobius"/>
    </source>
</evidence>
<sequence>MQFSLFSAGALLIFGAALALLSIRQTPWDALSDMTRMWRMVLDRRITGNIFYRHVMGTADLPQNLKAILFSGVVNAGIAIVILFCGQIGKIFSKNNQWLCYTFILSMALFLATFLNYSRQCLYAIWWTNAWPFLVTGTCIFLFVIIINHDNRSQKNKNFILLFILSLFSLILLLKILFFARFFHYGNFLLAPALFLYCIFCIHYLPLLFRNDLVARRAAIIGGMAMIAIIVYPRVQMTNLRLASYSRSIHADQETVFWDGQAIAAQQLVDTLQQHKKPNQTLAVLPEGAMFNFLTKLPNPTPYINLMPPEWTTFGGDTIVAAYEKTPPDWIACISTQVIVYGVNSFFDDYGIPLADFIRAKYDLVQSVEASGFSVMLYKRKNASGADRITGQAGKYR</sequence>
<dbReference type="Proteomes" id="UP000004662">
    <property type="component" value="Chromosome"/>
</dbReference>
<evidence type="ECO:0000313" key="2">
    <source>
        <dbReference type="EMBL" id="EHJ46044.1"/>
    </source>
</evidence>
<keyword evidence="1" id="KW-0812">Transmembrane</keyword>
<keyword evidence="1" id="KW-1133">Transmembrane helix</keyword>
<feature type="transmembrane region" description="Helical" evidence="1">
    <location>
        <begin position="218"/>
        <end position="235"/>
    </location>
</feature>
<proteinExistence type="predicted"/>
<feature type="transmembrane region" description="Helical" evidence="1">
    <location>
        <begin position="124"/>
        <end position="147"/>
    </location>
</feature>
<dbReference type="EMBL" id="CM001368">
    <property type="protein sequence ID" value="EHJ46044.1"/>
    <property type="molecule type" value="Genomic_DNA"/>
</dbReference>
<reference evidence="3" key="1">
    <citation type="journal article" date="2015" name="Genome Announc.">
        <title>High-Quality Draft Genome Sequence of Desulfovibrio carbinoliphilus FW-101-2B, an Organic Acid-Oxidizing Sulfate-Reducing Bacterium Isolated from Uranium(VI)-Contaminated Groundwater.</title>
        <authorList>
            <person name="Ramsay B.D."/>
            <person name="Hwang C."/>
            <person name="Woo H.L."/>
            <person name="Carroll S.L."/>
            <person name="Lucas S."/>
            <person name="Han J."/>
            <person name="Lapidus A.L."/>
            <person name="Cheng J.F."/>
            <person name="Goodwin L.A."/>
            <person name="Pitluck S."/>
            <person name="Peters L."/>
            <person name="Chertkov O."/>
            <person name="Held B."/>
            <person name="Detter J.C."/>
            <person name="Han C.S."/>
            <person name="Tapia R."/>
            <person name="Land M.L."/>
            <person name="Hauser L.J."/>
            <person name="Kyrpides N.C."/>
            <person name="Ivanova N.N."/>
            <person name="Mikhailova N."/>
            <person name="Pagani I."/>
            <person name="Woyke T."/>
            <person name="Arkin A.P."/>
            <person name="Dehal P."/>
            <person name="Chivian D."/>
            <person name="Criddle C.S."/>
            <person name="Wu W."/>
            <person name="Chakraborty R."/>
            <person name="Hazen T.C."/>
            <person name="Fields M.W."/>
        </authorList>
    </citation>
    <scope>NUCLEOTIDE SEQUENCE [LARGE SCALE GENOMIC DNA]</scope>
    <source>
        <strain evidence="3">FW-101-2B</strain>
    </source>
</reference>
<evidence type="ECO:0000313" key="3">
    <source>
        <dbReference type="Proteomes" id="UP000004662"/>
    </source>
</evidence>